<dbReference type="InterPro" id="IPR001881">
    <property type="entry name" value="EGF-like_Ca-bd_dom"/>
</dbReference>
<feature type="domain" description="Ig-like" evidence="6">
    <location>
        <begin position="327"/>
        <end position="431"/>
    </location>
</feature>
<dbReference type="SMART" id="SM00179">
    <property type="entry name" value="EGF_CA"/>
    <property type="match status" value="1"/>
</dbReference>
<dbReference type="FunFam" id="2.60.40.10:FF:000032">
    <property type="entry name" value="palladin isoform X1"/>
    <property type="match status" value="1"/>
</dbReference>
<evidence type="ECO:0000259" key="6">
    <source>
        <dbReference type="PROSITE" id="PS50835"/>
    </source>
</evidence>
<sequence>MRVVALLVLLLAAICLRTESAPSFQGIYTGLEGMRRAECHRLRNSGRNVQFPYYCKVGRVSVIGVIQGSRSYSISSNQLMFSGPVSRMDDVTFITEQDGDGRILAKFNGAILTCNGFSAMKRKSCVIPRGMRPWSGRITVEVFGSGGYNPSTGLTMSGEPYCPTAGFKGDNCDQDVDECLKYQDKDKQLCAWKPGCVNTIGSFICKCPPGYTISANDFRLCDKDIPKISSPASTITVNFMQTASLPCRHSATGPVIVKWQIGNSIIAVKQPNGAKQTIDSTRLILHDSGDLELRRVAYGDAGKFICVVQNAAFGAYVVHTLDVESAPLMDAQFWVSGNYTERHAYSTGDNVTMDCHVIAMPEPAISWYKGQQQVQTAGNVKVTLGSVPDTPLTAAKQLRLEISGVTQSDAGAYTCKASNKHGANTHNLALAVT</sequence>
<dbReference type="InParanoid" id="A7RM46"/>
<feature type="signal peptide" evidence="5">
    <location>
        <begin position="1"/>
        <end position="20"/>
    </location>
</feature>
<dbReference type="SMART" id="SM00408">
    <property type="entry name" value="IGc2"/>
    <property type="match status" value="2"/>
</dbReference>
<dbReference type="PANTHER" id="PTHR45080:SF8">
    <property type="entry name" value="IG-LIKE DOMAIN-CONTAINING PROTEIN"/>
    <property type="match status" value="1"/>
</dbReference>
<dbReference type="InterPro" id="IPR007110">
    <property type="entry name" value="Ig-like_dom"/>
</dbReference>
<name>A7RM46_NEMVE</name>
<dbReference type="Pfam" id="PF07645">
    <property type="entry name" value="EGF_CA"/>
    <property type="match status" value="1"/>
</dbReference>
<dbReference type="InterPro" id="IPR003598">
    <property type="entry name" value="Ig_sub2"/>
</dbReference>
<evidence type="ECO:0000313" key="8">
    <source>
        <dbReference type="Proteomes" id="UP000001593"/>
    </source>
</evidence>
<dbReference type="InterPro" id="IPR000152">
    <property type="entry name" value="EGF-type_Asp/Asn_hydroxyl_site"/>
</dbReference>
<dbReference type="OrthoDB" id="5985519at2759"/>
<dbReference type="SMART" id="SM00409">
    <property type="entry name" value="IG"/>
    <property type="match status" value="2"/>
</dbReference>
<dbReference type="KEGG" id="nve:5519716"/>
<proteinExistence type="predicted"/>
<dbReference type="Gene3D" id="2.60.40.10">
    <property type="entry name" value="Immunoglobulins"/>
    <property type="match status" value="2"/>
</dbReference>
<dbReference type="CDD" id="cd00096">
    <property type="entry name" value="Ig"/>
    <property type="match status" value="1"/>
</dbReference>
<dbReference type="InterPro" id="IPR018097">
    <property type="entry name" value="EGF_Ca-bd_CS"/>
</dbReference>
<dbReference type="CDD" id="cd00054">
    <property type="entry name" value="EGF_CA"/>
    <property type="match status" value="1"/>
</dbReference>
<dbReference type="InterPro" id="IPR013098">
    <property type="entry name" value="Ig_I-set"/>
</dbReference>
<protein>
    <recommendedName>
        <fullName evidence="6">Ig-like domain-containing protein</fullName>
    </recommendedName>
</protein>
<dbReference type="SUPFAM" id="SSF48726">
    <property type="entry name" value="Immunoglobulin"/>
    <property type="match status" value="2"/>
</dbReference>
<evidence type="ECO:0000256" key="5">
    <source>
        <dbReference type="SAM" id="SignalP"/>
    </source>
</evidence>
<dbReference type="PROSITE" id="PS00010">
    <property type="entry name" value="ASX_HYDROXYL"/>
    <property type="match status" value="1"/>
</dbReference>
<dbReference type="InterPro" id="IPR013783">
    <property type="entry name" value="Ig-like_fold"/>
</dbReference>
<accession>A7RM46</accession>
<dbReference type="EMBL" id="DS469519">
    <property type="protein sequence ID" value="EDO47540.1"/>
    <property type="molecule type" value="Genomic_DNA"/>
</dbReference>
<dbReference type="Gene3D" id="2.10.25.10">
    <property type="entry name" value="Laminin"/>
    <property type="match status" value="1"/>
</dbReference>
<reference evidence="7 8" key="1">
    <citation type="journal article" date="2007" name="Science">
        <title>Sea anemone genome reveals ancestral eumetazoan gene repertoire and genomic organization.</title>
        <authorList>
            <person name="Putnam N.H."/>
            <person name="Srivastava M."/>
            <person name="Hellsten U."/>
            <person name="Dirks B."/>
            <person name="Chapman J."/>
            <person name="Salamov A."/>
            <person name="Terry A."/>
            <person name="Shapiro H."/>
            <person name="Lindquist E."/>
            <person name="Kapitonov V.V."/>
            <person name="Jurka J."/>
            <person name="Genikhovich G."/>
            <person name="Grigoriev I.V."/>
            <person name="Lucas S.M."/>
            <person name="Steele R.E."/>
            <person name="Finnerty J.R."/>
            <person name="Technau U."/>
            <person name="Martindale M.Q."/>
            <person name="Rokhsar D.S."/>
        </authorList>
    </citation>
    <scope>NUCLEOTIDE SEQUENCE [LARGE SCALE GENOMIC DNA]</scope>
    <source>
        <strain evidence="8">CH2 X CH6</strain>
    </source>
</reference>
<dbReference type="PROSITE" id="PS01187">
    <property type="entry name" value="EGF_CA"/>
    <property type="match status" value="1"/>
</dbReference>
<dbReference type="Proteomes" id="UP000001593">
    <property type="component" value="Unassembled WGS sequence"/>
</dbReference>
<keyword evidence="3" id="KW-1015">Disulfide bond</keyword>
<dbReference type="AlphaFoldDB" id="A7RM46"/>
<dbReference type="InterPro" id="IPR049883">
    <property type="entry name" value="NOTCH1_EGF-like"/>
</dbReference>
<evidence type="ECO:0000313" key="7">
    <source>
        <dbReference type="EMBL" id="EDO47540.1"/>
    </source>
</evidence>
<dbReference type="InterPro" id="IPR003599">
    <property type="entry name" value="Ig_sub"/>
</dbReference>
<dbReference type="GO" id="GO:0005509">
    <property type="term" value="F:calcium ion binding"/>
    <property type="evidence" value="ECO:0007669"/>
    <property type="project" value="InterPro"/>
</dbReference>
<keyword evidence="4" id="KW-0393">Immunoglobulin domain</keyword>
<keyword evidence="1" id="KW-0245">EGF-like domain</keyword>
<dbReference type="HOGENOM" id="CLU_633576_0_0_1"/>
<evidence type="ECO:0000256" key="1">
    <source>
        <dbReference type="ARBA" id="ARBA00022536"/>
    </source>
</evidence>
<dbReference type="eggNOG" id="KOG3513">
    <property type="taxonomic scope" value="Eukaryota"/>
</dbReference>
<feature type="chain" id="PRO_5002713628" description="Ig-like domain-containing protein" evidence="5">
    <location>
        <begin position="21"/>
        <end position="433"/>
    </location>
</feature>
<evidence type="ECO:0000256" key="4">
    <source>
        <dbReference type="ARBA" id="ARBA00023319"/>
    </source>
</evidence>
<dbReference type="InterPro" id="IPR050958">
    <property type="entry name" value="Cell_Adh-Cytoskel_Orgn"/>
</dbReference>
<organism evidence="7 8">
    <name type="scientific">Nematostella vectensis</name>
    <name type="common">Starlet sea anemone</name>
    <dbReference type="NCBI Taxonomy" id="45351"/>
    <lineage>
        <taxon>Eukaryota</taxon>
        <taxon>Metazoa</taxon>
        <taxon>Cnidaria</taxon>
        <taxon>Anthozoa</taxon>
        <taxon>Hexacorallia</taxon>
        <taxon>Actiniaria</taxon>
        <taxon>Edwardsiidae</taxon>
        <taxon>Nematostella</taxon>
    </lineage>
</organism>
<dbReference type="Pfam" id="PF07679">
    <property type="entry name" value="I-set"/>
    <property type="match status" value="2"/>
</dbReference>
<evidence type="ECO:0000256" key="2">
    <source>
        <dbReference type="ARBA" id="ARBA00022729"/>
    </source>
</evidence>
<keyword evidence="8" id="KW-1185">Reference proteome</keyword>
<dbReference type="SUPFAM" id="SSF57196">
    <property type="entry name" value="EGF/Laminin"/>
    <property type="match status" value="1"/>
</dbReference>
<feature type="domain" description="Ig-like" evidence="6">
    <location>
        <begin position="226"/>
        <end position="322"/>
    </location>
</feature>
<keyword evidence="2 5" id="KW-0732">Signal</keyword>
<gene>
    <name evidence="7" type="ORF">NEMVEDRAFT_v1g239289</name>
</gene>
<dbReference type="PANTHER" id="PTHR45080">
    <property type="entry name" value="CONTACTIN 5"/>
    <property type="match status" value="1"/>
</dbReference>
<evidence type="ECO:0000256" key="3">
    <source>
        <dbReference type="ARBA" id="ARBA00023157"/>
    </source>
</evidence>
<dbReference type="PROSITE" id="PS50835">
    <property type="entry name" value="IG_LIKE"/>
    <property type="match status" value="2"/>
</dbReference>
<dbReference type="InterPro" id="IPR036179">
    <property type="entry name" value="Ig-like_dom_sf"/>
</dbReference>
<dbReference type="STRING" id="45351.A7RM46"/>